<evidence type="ECO:0000313" key="2">
    <source>
        <dbReference type="EMBL" id="CAJ0597965.1"/>
    </source>
</evidence>
<gene>
    <name evidence="2" type="ORF">CYNAS_LOCUS9948</name>
</gene>
<feature type="transmembrane region" description="Helical" evidence="1">
    <location>
        <begin position="47"/>
        <end position="64"/>
    </location>
</feature>
<evidence type="ECO:0000256" key="1">
    <source>
        <dbReference type="SAM" id="Phobius"/>
    </source>
</evidence>
<dbReference type="EMBL" id="CATQJL010000223">
    <property type="protein sequence ID" value="CAJ0597965.1"/>
    <property type="molecule type" value="Genomic_DNA"/>
</dbReference>
<protein>
    <submittedName>
        <fullName evidence="2">Uncharacterized protein</fullName>
    </submittedName>
</protein>
<dbReference type="Proteomes" id="UP001176961">
    <property type="component" value="Unassembled WGS sequence"/>
</dbReference>
<keyword evidence="1" id="KW-0472">Membrane</keyword>
<dbReference type="AlphaFoldDB" id="A0AA36M4X2"/>
<sequence>MMQKVKVGKNSMKQITCPVLRYIPLNMYVDIHGYKAIPDWEIMHMNLLYYLLMVFAFVAAEYNYTGNTYIQKIRDVNAFDLEECKDECRKRFKTGWFIFWFKTEVQQLSKCMDQCYDYHREYDVLY</sequence>
<evidence type="ECO:0000313" key="3">
    <source>
        <dbReference type="Proteomes" id="UP001176961"/>
    </source>
</evidence>
<keyword evidence="3" id="KW-1185">Reference proteome</keyword>
<comment type="caution">
    <text evidence="2">The sequence shown here is derived from an EMBL/GenBank/DDBJ whole genome shotgun (WGS) entry which is preliminary data.</text>
</comment>
<name>A0AA36M4X2_CYLNA</name>
<proteinExistence type="predicted"/>
<keyword evidence="1" id="KW-0812">Transmembrane</keyword>
<reference evidence="2" key="1">
    <citation type="submission" date="2023-07" db="EMBL/GenBank/DDBJ databases">
        <authorList>
            <consortium name="CYATHOMIX"/>
        </authorList>
    </citation>
    <scope>NUCLEOTIDE SEQUENCE</scope>
    <source>
        <strain evidence="2">N/A</strain>
    </source>
</reference>
<organism evidence="2 3">
    <name type="scientific">Cylicocyclus nassatus</name>
    <name type="common">Nematode worm</name>
    <dbReference type="NCBI Taxonomy" id="53992"/>
    <lineage>
        <taxon>Eukaryota</taxon>
        <taxon>Metazoa</taxon>
        <taxon>Ecdysozoa</taxon>
        <taxon>Nematoda</taxon>
        <taxon>Chromadorea</taxon>
        <taxon>Rhabditida</taxon>
        <taxon>Rhabditina</taxon>
        <taxon>Rhabditomorpha</taxon>
        <taxon>Strongyloidea</taxon>
        <taxon>Strongylidae</taxon>
        <taxon>Cylicocyclus</taxon>
    </lineage>
</organism>
<keyword evidence="1" id="KW-1133">Transmembrane helix</keyword>
<accession>A0AA36M4X2</accession>